<evidence type="ECO:0000256" key="6">
    <source>
        <dbReference type="ARBA" id="ARBA00022692"/>
    </source>
</evidence>
<comment type="caution">
    <text evidence="14">The sequence shown here is derived from an EMBL/GenBank/DDBJ whole genome shotgun (WGS) entry which is preliminary data.</text>
</comment>
<organism evidence="14 15">
    <name type="scientific">Pseudoroseicyclus tamaricis</name>
    <dbReference type="NCBI Taxonomy" id="2705421"/>
    <lineage>
        <taxon>Bacteria</taxon>
        <taxon>Pseudomonadati</taxon>
        <taxon>Pseudomonadota</taxon>
        <taxon>Alphaproteobacteria</taxon>
        <taxon>Rhodobacterales</taxon>
        <taxon>Paracoccaceae</taxon>
        <taxon>Pseudoroseicyclus</taxon>
    </lineage>
</organism>
<protein>
    <recommendedName>
        <fullName evidence="4">Succinate dehydrogenase cytochrome b556 subunit</fullName>
    </recommendedName>
</protein>
<keyword evidence="15" id="KW-1185">Reference proteome</keyword>
<dbReference type="EMBL" id="JAAGAB010000001">
    <property type="protein sequence ID" value="NDU99961.1"/>
    <property type="molecule type" value="Genomic_DNA"/>
</dbReference>
<evidence type="ECO:0000256" key="12">
    <source>
        <dbReference type="PIRSR" id="PIRSR000178-1"/>
    </source>
</evidence>
<dbReference type="NCBIfam" id="TIGR02970">
    <property type="entry name" value="succ_dehyd_cytB"/>
    <property type="match status" value="1"/>
</dbReference>
<dbReference type="GO" id="GO:0016020">
    <property type="term" value="C:membrane"/>
    <property type="evidence" value="ECO:0007669"/>
    <property type="project" value="UniProtKB-SubCell"/>
</dbReference>
<sequence length="129" mass="14155">MADVNRGNRPLSPFMFGQYYRPQWTSMTSIANRITGLSLIVAAFLVVWYLAGLSVGGRSFEVANGVITSWFGDIVMTLSVYALWYHTLAGVRHLIWDTGRMLRVDQAETAGKVIVAAAAVLTVITVIVC</sequence>
<comment type="cofactor">
    <cofactor evidence="12">
        <name>heme</name>
        <dbReference type="ChEBI" id="CHEBI:30413"/>
    </cofactor>
    <text evidence="12">The heme is bound between the two transmembrane subunits.</text>
</comment>
<keyword evidence="5 12" id="KW-0349">Heme</keyword>
<dbReference type="AlphaFoldDB" id="A0A6B2JX92"/>
<evidence type="ECO:0000256" key="8">
    <source>
        <dbReference type="ARBA" id="ARBA00022989"/>
    </source>
</evidence>
<feature type="transmembrane region" description="Helical" evidence="13">
    <location>
        <begin position="109"/>
        <end position="128"/>
    </location>
</feature>
<dbReference type="Gene3D" id="1.20.1300.10">
    <property type="entry name" value="Fumarate reductase/succinate dehydrogenase, transmembrane subunit"/>
    <property type="match status" value="1"/>
</dbReference>
<evidence type="ECO:0000256" key="10">
    <source>
        <dbReference type="ARBA" id="ARBA00023136"/>
    </source>
</evidence>
<gene>
    <name evidence="14" type="primary">sdhC</name>
    <name evidence="14" type="ORF">GZA08_03120</name>
</gene>
<dbReference type="GO" id="GO:0006099">
    <property type="term" value="P:tricarboxylic acid cycle"/>
    <property type="evidence" value="ECO:0007669"/>
    <property type="project" value="InterPro"/>
</dbReference>
<comment type="subunit">
    <text evidence="11">Part of an enzyme complex containing four subunits: a flavoprotein, an iron-sulfur protein, plus two membrane-anchoring proteins, SdhC and SdhD. The complex can form homotrimers.</text>
</comment>
<accession>A0A6B2JX92</accession>
<feature type="transmembrane region" description="Helical" evidence="13">
    <location>
        <begin position="30"/>
        <end position="50"/>
    </location>
</feature>
<dbReference type="RefSeq" id="WP_163889869.1">
    <property type="nucleotide sequence ID" value="NZ_JAAFYS010000001.1"/>
</dbReference>
<proteinExistence type="inferred from homology"/>
<evidence type="ECO:0000256" key="9">
    <source>
        <dbReference type="ARBA" id="ARBA00023004"/>
    </source>
</evidence>
<feature type="binding site" description="axial binding residue" evidence="12">
    <location>
        <position position="86"/>
    </location>
    <ligand>
        <name>heme</name>
        <dbReference type="ChEBI" id="CHEBI:30413"/>
        <note>ligand shared with second transmembrane subunit</note>
    </ligand>
    <ligandPart>
        <name>Fe</name>
        <dbReference type="ChEBI" id="CHEBI:18248"/>
    </ligandPart>
</feature>
<dbReference type="GO" id="GO:0046872">
    <property type="term" value="F:metal ion binding"/>
    <property type="evidence" value="ECO:0007669"/>
    <property type="project" value="UniProtKB-KW"/>
</dbReference>
<dbReference type="PANTHER" id="PTHR10978">
    <property type="entry name" value="SUCCINATE DEHYDROGENASE CYTOCHROME B560 SUBUNIT"/>
    <property type="match status" value="1"/>
</dbReference>
<reference evidence="14 15" key="1">
    <citation type="submission" date="2020-02" db="EMBL/GenBank/DDBJ databases">
        <title>Pseudoroseicyclus tamarix, sp. nov., isolated from offshore sediment of a Tamarix chinensis forest.</title>
        <authorList>
            <person name="Gai Y."/>
        </authorList>
    </citation>
    <scope>NUCLEOTIDE SEQUENCE [LARGE SCALE GENOMIC DNA]</scope>
    <source>
        <strain evidence="14 15">CLL3-39</strain>
    </source>
</reference>
<evidence type="ECO:0000313" key="14">
    <source>
        <dbReference type="EMBL" id="NDU99961.1"/>
    </source>
</evidence>
<evidence type="ECO:0000256" key="13">
    <source>
        <dbReference type="SAM" id="Phobius"/>
    </source>
</evidence>
<keyword evidence="8 13" id="KW-1133">Transmembrane helix</keyword>
<keyword evidence="9 12" id="KW-0408">Iron</keyword>
<dbReference type="Proteomes" id="UP000474757">
    <property type="component" value="Unassembled WGS sequence"/>
</dbReference>
<keyword evidence="6 13" id="KW-0812">Transmembrane</keyword>
<dbReference type="InterPro" id="IPR018495">
    <property type="entry name" value="Succ_DH_cyt_bsu_CS"/>
</dbReference>
<dbReference type="CDD" id="cd03499">
    <property type="entry name" value="SQR_TypeC_SdhC"/>
    <property type="match status" value="1"/>
</dbReference>
<evidence type="ECO:0000256" key="3">
    <source>
        <dbReference type="ARBA" id="ARBA00007244"/>
    </source>
</evidence>
<dbReference type="PIRSF" id="PIRSF000178">
    <property type="entry name" value="SDH_cyt_b560"/>
    <property type="match status" value="1"/>
</dbReference>
<keyword evidence="7 12" id="KW-0479">Metal-binding</keyword>
<keyword evidence="10 13" id="KW-0472">Membrane</keyword>
<evidence type="ECO:0000256" key="7">
    <source>
        <dbReference type="ARBA" id="ARBA00022723"/>
    </source>
</evidence>
<evidence type="ECO:0000256" key="5">
    <source>
        <dbReference type="ARBA" id="ARBA00022617"/>
    </source>
</evidence>
<comment type="subcellular location">
    <subcellularLocation>
        <location evidence="2">Membrane</location>
        <topology evidence="2">Multi-pass membrane protein</topology>
    </subcellularLocation>
</comment>
<dbReference type="Pfam" id="PF01127">
    <property type="entry name" value="Sdh_cyt"/>
    <property type="match status" value="1"/>
</dbReference>
<evidence type="ECO:0000256" key="2">
    <source>
        <dbReference type="ARBA" id="ARBA00004141"/>
    </source>
</evidence>
<name>A0A6B2JX92_9RHOB</name>
<evidence type="ECO:0000256" key="1">
    <source>
        <dbReference type="ARBA" id="ARBA00004050"/>
    </source>
</evidence>
<dbReference type="PANTHER" id="PTHR10978:SF5">
    <property type="entry name" value="SUCCINATE DEHYDROGENASE CYTOCHROME B560 SUBUNIT, MITOCHONDRIAL"/>
    <property type="match status" value="1"/>
</dbReference>
<evidence type="ECO:0000256" key="11">
    <source>
        <dbReference type="ARBA" id="ARBA00025912"/>
    </source>
</evidence>
<dbReference type="InterPro" id="IPR000701">
    <property type="entry name" value="SuccDH_FuR_B_TM-su"/>
</dbReference>
<dbReference type="InterPro" id="IPR034804">
    <property type="entry name" value="SQR/QFR_C/D"/>
</dbReference>
<feature type="transmembrane region" description="Helical" evidence="13">
    <location>
        <begin position="70"/>
        <end position="88"/>
    </location>
</feature>
<dbReference type="InterPro" id="IPR014314">
    <property type="entry name" value="Succ_DH_cytb556"/>
</dbReference>
<comment type="similarity">
    <text evidence="3">Belongs to the cytochrome b560 family.</text>
</comment>
<comment type="function">
    <text evidence="1">Membrane-anchoring subunit of succinate dehydrogenase (SDH).</text>
</comment>
<dbReference type="SUPFAM" id="SSF81343">
    <property type="entry name" value="Fumarate reductase respiratory complex transmembrane subunits"/>
    <property type="match status" value="1"/>
</dbReference>
<dbReference type="GO" id="GO:0009055">
    <property type="term" value="F:electron transfer activity"/>
    <property type="evidence" value="ECO:0007669"/>
    <property type="project" value="InterPro"/>
</dbReference>
<evidence type="ECO:0000313" key="15">
    <source>
        <dbReference type="Proteomes" id="UP000474757"/>
    </source>
</evidence>
<dbReference type="PROSITE" id="PS01001">
    <property type="entry name" value="SDH_CYT_2"/>
    <property type="match status" value="1"/>
</dbReference>
<evidence type="ECO:0000256" key="4">
    <source>
        <dbReference type="ARBA" id="ARBA00020076"/>
    </source>
</evidence>